<evidence type="ECO:0000313" key="3">
    <source>
        <dbReference type="Proteomes" id="UP000094527"/>
    </source>
</evidence>
<dbReference type="GO" id="GO:0004521">
    <property type="term" value="F:RNA endonuclease activity"/>
    <property type="evidence" value="ECO:0007669"/>
    <property type="project" value="InterPro"/>
</dbReference>
<dbReference type="GO" id="GO:0005524">
    <property type="term" value="F:ATP binding"/>
    <property type="evidence" value="ECO:0007669"/>
    <property type="project" value="InterPro"/>
</dbReference>
<evidence type="ECO:0000313" key="2">
    <source>
        <dbReference type="EMBL" id="ODM88508.1"/>
    </source>
</evidence>
<evidence type="ECO:0000259" key="1">
    <source>
        <dbReference type="PROSITE" id="PS50011"/>
    </source>
</evidence>
<dbReference type="Pfam" id="PF00069">
    <property type="entry name" value="Pkinase"/>
    <property type="match status" value="1"/>
</dbReference>
<proteinExistence type="predicted"/>
<keyword evidence="2" id="KW-0418">Kinase</keyword>
<protein>
    <submittedName>
        <fullName evidence="2">Serine/threonine-protein kinase/endoribonuclease IRE1</fullName>
    </submittedName>
</protein>
<dbReference type="Gene3D" id="1.10.510.10">
    <property type="entry name" value="Transferase(Phosphotransferase) domain 1"/>
    <property type="match status" value="1"/>
</dbReference>
<dbReference type="GO" id="GO:1990604">
    <property type="term" value="C:IRE1-TRAF2-ASK1 complex"/>
    <property type="evidence" value="ECO:0007669"/>
    <property type="project" value="TreeGrafter"/>
</dbReference>
<accession>A0A1D2M6B0</accession>
<reference evidence="2 3" key="1">
    <citation type="journal article" date="2016" name="Genome Biol. Evol.">
        <title>Gene Family Evolution Reflects Adaptation to Soil Environmental Stressors in the Genome of the Collembolan Orchesella cincta.</title>
        <authorList>
            <person name="Faddeeva-Vakhrusheva A."/>
            <person name="Derks M.F."/>
            <person name="Anvar S.Y."/>
            <person name="Agamennone V."/>
            <person name="Suring W."/>
            <person name="Smit S."/>
            <person name="van Straalen N.M."/>
            <person name="Roelofs D."/>
        </authorList>
    </citation>
    <scope>NUCLEOTIDE SEQUENCE [LARGE SCALE GENOMIC DNA]</scope>
    <source>
        <tissue evidence="2">Mixed pool</tissue>
    </source>
</reference>
<dbReference type="PROSITE" id="PS00108">
    <property type="entry name" value="PROTEIN_KINASE_ST"/>
    <property type="match status" value="1"/>
</dbReference>
<dbReference type="Proteomes" id="UP000094527">
    <property type="component" value="Unassembled WGS sequence"/>
</dbReference>
<dbReference type="GO" id="GO:0070059">
    <property type="term" value="P:intrinsic apoptotic signaling pathway in response to endoplasmic reticulum stress"/>
    <property type="evidence" value="ECO:0007669"/>
    <property type="project" value="TreeGrafter"/>
</dbReference>
<sequence>NIVHRDLKPENILLTASPTKVKIADFGLSRDKFWMEGTSVANTASGTQGWVAPKILAQVDAGEKAPKFTFSSDVFALGCLYYYVVTNGKHPFGDSMRRVGNIADGKVLINASDVSQACAQITLFIRLMVSKYPNSRPSCSSLLMYPIFWSAETLRQIP</sequence>
<comment type="caution">
    <text evidence="2">The sequence shown here is derived from an EMBL/GenBank/DDBJ whole genome shotgun (WGS) entry which is preliminary data.</text>
</comment>
<feature type="non-terminal residue" evidence="2">
    <location>
        <position position="1"/>
    </location>
</feature>
<organism evidence="2 3">
    <name type="scientific">Orchesella cincta</name>
    <name type="common">Springtail</name>
    <name type="synonym">Podura cincta</name>
    <dbReference type="NCBI Taxonomy" id="48709"/>
    <lineage>
        <taxon>Eukaryota</taxon>
        <taxon>Metazoa</taxon>
        <taxon>Ecdysozoa</taxon>
        <taxon>Arthropoda</taxon>
        <taxon>Hexapoda</taxon>
        <taxon>Collembola</taxon>
        <taxon>Entomobryomorpha</taxon>
        <taxon>Entomobryoidea</taxon>
        <taxon>Orchesellidae</taxon>
        <taxon>Orchesellinae</taxon>
        <taxon>Orchesella</taxon>
    </lineage>
</organism>
<dbReference type="PANTHER" id="PTHR13954:SF6">
    <property type="entry name" value="NON-SPECIFIC SERINE_THREONINE PROTEIN KINASE"/>
    <property type="match status" value="1"/>
</dbReference>
<keyword evidence="3" id="KW-1185">Reference proteome</keyword>
<dbReference type="AlphaFoldDB" id="A0A1D2M6B0"/>
<dbReference type="OrthoDB" id="8187887at2759"/>
<dbReference type="GO" id="GO:0036498">
    <property type="term" value="P:IRE1-mediated unfolded protein response"/>
    <property type="evidence" value="ECO:0007669"/>
    <property type="project" value="TreeGrafter"/>
</dbReference>
<dbReference type="InterPro" id="IPR000719">
    <property type="entry name" value="Prot_kinase_dom"/>
</dbReference>
<dbReference type="InterPro" id="IPR011009">
    <property type="entry name" value="Kinase-like_dom_sf"/>
</dbReference>
<dbReference type="SUPFAM" id="SSF56112">
    <property type="entry name" value="Protein kinase-like (PK-like)"/>
    <property type="match status" value="1"/>
</dbReference>
<dbReference type="OMA" id="MRRVGNI"/>
<gene>
    <name evidence="2" type="ORF">Ocin01_18174</name>
</gene>
<keyword evidence="2" id="KW-0808">Transferase</keyword>
<dbReference type="STRING" id="48709.A0A1D2M6B0"/>
<dbReference type="GO" id="GO:0004674">
    <property type="term" value="F:protein serine/threonine kinase activity"/>
    <property type="evidence" value="ECO:0007669"/>
    <property type="project" value="InterPro"/>
</dbReference>
<dbReference type="EMBL" id="LJIJ01003504">
    <property type="protein sequence ID" value="ODM88508.1"/>
    <property type="molecule type" value="Genomic_DNA"/>
</dbReference>
<name>A0A1D2M6B0_ORCCI</name>
<dbReference type="GO" id="GO:0051082">
    <property type="term" value="F:unfolded protein binding"/>
    <property type="evidence" value="ECO:0007669"/>
    <property type="project" value="TreeGrafter"/>
</dbReference>
<feature type="domain" description="Protein kinase" evidence="1">
    <location>
        <begin position="1"/>
        <end position="148"/>
    </location>
</feature>
<dbReference type="InterPro" id="IPR008271">
    <property type="entry name" value="Ser/Thr_kinase_AS"/>
</dbReference>
<dbReference type="PANTHER" id="PTHR13954">
    <property type="entry name" value="IRE1-RELATED"/>
    <property type="match status" value="1"/>
</dbReference>
<dbReference type="InterPro" id="IPR045133">
    <property type="entry name" value="IRE1/2-like"/>
</dbReference>
<dbReference type="PROSITE" id="PS50011">
    <property type="entry name" value="PROTEIN_KINASE_DOM"/>
    <property type="match status" value="1"/>
</dbReference>
<dbReference type="SMART" id="SM00220">
    <property type="entry name" value="S_TKc"/>
    <property type="match status" value="1"/>
</dbReference>